<reference evidence="10 11" key="1">
    <citation type="submission" date="2024-07" db="EMBL/GenBank/DDBJ databases">
        <title>Section-level genome sequencing and comparative genomics of Aspergillus sections Usti and Cavernicolus.</title>
        <authorList>
            <consortium name="Lawrence Berkeley National Laboratory"/>
            <person name="Nybo J.L."/>
            <person name="Vesth T.C."/>
            <person name="Theobald S."/>
            <person name="Frisvad J.C."/>
            <person name="Larsen T.O."/>
            <person name="Kjaerboelling I."/>
            <person name="Rothschild-Mancinelli K."/>
            <person name="Lyhne E.K."/>
            <person name="Kogle M.E."/>
            <person name="Barry K."/>
            <person name="Clum A."/>
            <person name="Na H."/>
            <person name="Ledsgaard L."/>
            <person name="Lin J."/>
            <person name="Lipzen A."/>
            <person name="Kuo A."/>
            <person name="Riley R."/>
            <person name="Mondo S."/>
            <person name="LaButti K."/>
            <person name="Haridas S."/>
            <person name="Pangalinan J."/>
            <person name="Salamov A.A."/>
            <person name="Simmons B.A."/>
            <person name="Magnuson J.K."/>
            <person name="Chen J."/>
            <person name="Drula E."/>
            <person name="Henrissat B."/>
            <person name="Wiebenga A."/>
            <person name="Lubbers R.J."/>
            <person name="Gomes A.C."/>
            <person name="Makela M.R."/>
            <person name="Stajich J."/>
            <person name="Grigoriev I.V."/>
            <person name="Mortensen U.H."/>
            <person name="De vries R.P."/>
            <person name="Baker S.E."/>
            <person name="Andersen M.R."/>
        </authorList>
    </citation>
    <scope>NUCLEOTIDE SEQUENCE [LARGE SCALE GENOMIC DNA]</scope>
    <source>
        <strain evidence="10 11">CBS 600.67</strain>
    </source>
</reference>
<sequence>MASISSDDESRTCSQCLQHFTHKSSLIRHAKRCLRNEKPIPRRKACLQCASSKARCDLRRPFCGRCQARSTPCEFTSTHEPIIPDLDFFSIQHETQLLPPRSQPPDGYDYLAIDNDWLYPTAPSPGLSPPSSGYYTGTLPSLCTTPEIDPQILTEDLDCSQAILFDGILSDQPRQEPLGPPPNPLSPNSDILKSRTVHFIQRVLKSWPRMMAIHGTTQLPPIIHRSQVADGIPAPLVNCYTLAKCWITGMEGGVGVMRDSILQEIRRLLSEYKSYDASDLLAALQSTLILLIILFFGLGPELTTTNPLDAQLLLNVWDMKTHLAATGLFLDLHPTSSLIIPPWQEWALISAKHRTMLALHHLDFVWSVLRGYPMLHCFELGPLPAPAPRYLWQADGQQQMTTSTWQRLYSGWRAQWEEGGEVVMEEFFRIRPGDGLDERVERWLADADEFGMMLMAAGMDGLARSSGDGVG</sequence>
<dbReference type="Pfam" id="PF00172">
    <property type="entry name" value="Zn_clus"/>
    <property type="match status" value="1"/>
</dbReference>
<proteinExistence type="predicted"/>
<keyword evidence="5" id="KW-0804">Transcription</keyword>
<evidence type="ECO:0000256" key="6">
    <source>
        <dbReference type="ARBA" id="ARBA00023242"/>
    </source>
</evidence>
<keyword evidence="11" id="KW-1185">Reference proteome</keyword>
<comment type="caution">
    <text evidence="10">The sequence shown here is derived from an EMBL/GenBank/DDBJ whole genome shotgun (WGS) entry which is preliminary data.</text>
</comment>
<protein>
    <recommendedName>
        <fullName evidence="12">Zn(2)-C6 fungal-type domain-containing protein</fullName>
    </recommendedName>
</protein>
<accession>A0ABR4IV44</accession>
<dbReference type="Gene3D" id="4.10.240.10">
    <property type="entry name" value="Zn(2)-C6 fungal-type DNA-binding domain"/>
    <property type="match status" value="1"/>
</dbReference>
<keyword evidence="6" id="KW-0539">Nucleus</keyword>
<keyword evidence="2" id="KW-0862">Zinc</keyword>
<dbReference type="InterPro" id="IPR036864">
    <property type="entry name" value="Zn2-C6_fun-type_DNA-bd_sf"/>
</dbReference>
<dbReference type="SMART" id="SM00066">
    <property type="entry name" value="GAL4"/>
    <property type="match status" value="1"/>
</dbReference>
<evidence type="ECO:0000259" key="9">
    <source>
        <dbReference type="PROSITE" id="PS50157"/>
    </source>
</evidence>
<dbReference type="EMBL" id="JBFXLS010000009">
    <property type="protein sequence ID" value="KAL2831452.1"/>
    <property type="molecule type" value="Genomic_DNA"/>
</dbReference>
<evidence type="ECO:0000256" key="1">
    <source>
        <dbReference type="ARBA" id="ARBA00022723"/>
    </source>
</evidence>
<dbReference type="Proteomes" id="UP001610335">
    <property type="component" value="Unassembled WGS sequence"/>
</dbReference>
<keyword evidence="4" id="KW-0238">DNA-binding</keyword>
<dbReference type="SUPFAM" id="SSF57701">
    <property type="entry name" value="Zn2/Cys6 DNA-binding domain"/>
    <property type="match status" value="1"/>
</dbReference>
<dbReference type="PANTHER" id="PTHR47660:SF3">
    <property type="entry name" value="FINGER DOMAIN PROTEIN, PUTATIVE (AFU_ORTHOLOGUE AFUA_4G03310)-RELATED"/>
    <property type="match status" value="1"/>
</dbReference>
<dbReference type="InterPro" id="IPR001138">
    <property type="entry name" value="Zn2Cys6_DnaBD"/>
</dbReference>
<evidence type="ECO:0000256" key="5">
    <source>
        <dbReference type="ARBA" id="ARBA00023163"/>
    </source>
</evidence>
<gene>
    <name evidence="10" type="ORF">BDW59DRAFT_157881</name>
</gene>
<evidence type="ECO:0000256" key="3">
    <source>
        <dbReference type="ARBA" id="ARBA00023015"/>
    </source>
</evidence>
<dbReference type="PROSITE" id="PS50157">
    <property type="entry name" value="ZINC_FINGER_C2H2_2"/>
    <property type="match status" value="1"/>
</dbReference>
<evidence type="ECO:0000256" key="4">
    <source>
        <dbReference type="ARBA" id="ARBA00023125"/>
    </source>
</evidence>
<evidence type="ECO:0000313" key="10">
    <source>
        <dbReference type="EMBL" id="KAL2831452.1"/>
    </source>
</evidence>
<feature type="domain" description="Zn(2)-C6 fungal-type" evidence="8">
    <location>
        <begin position="45"/>
        <end position="75"/>
    </location>
</feature>
<evidence type="ECO:0000259" key="8">
    <source>
        <dbReference type="PROSITE" id="PS50048"/>
    </source>
</evidence>
<name>A0ABR4IV44_9EURO</name>
<evidence type="ECO:0000313" key="11">
    <source>
        <dbReference type="Proteomes" id="UP001610335"/>
    </source>
</evidence>
<feature type="domain" description="C2H2-type" evidence="9">
    <location>
        <begin position="11"/>
        <end position="39"/>
    </location>
</feature>
<evidence type="ECO:0008006" key="12">
    <source>
        <dbReference type="Google" id="ProtNLM"/>
    </source>
</evidence>
<dbReference type="InterPro" id="IPR013087">
    <property type="entry name" value="Znf_C2H2_type"/>
</dbReference>
<dbReference type="PANTHER" id="PTHR47660">
    <property type="entry name" value="TRANSCRIPTION FACTOR WITH C2H2 AND ZN(2)-CYS(6) DNA BINDING DOMAIN (EUROFUNG)-RELATED-RELATED"/>
    <property type="match status" value="1"/>
</dbReference>
<keyword evidence="3" id="KW-0805">Transcription regulation</keyword>
<keyword evidence="7" id="KW-0863">Zinc-finger</keyword>
<keyword evidence="1" id="KW-0479">Metal-binding</keyword>
<evidence type="ECO:0000256" key="7">
    <source>
        <dbReference type="PROSITE-ProRule" id="PRU00042"/>
    </source>
</evidence>
<evidence type="ECO:0000256" key="2">
    <source>
        <dbReference type="ARBA" id="ARBA00022833"/>
    </source>
</evidence>
<organism evidence="10 11">
    <name type="scientific">Aspergillus cavernicola</name>
    <dbReference type="NCBI Taxonomy" id="176166"/>
    <lineage>
        <taxon>Eukaryota</taxon>
        <taxon>Fungi</taxon>
        <taxon>Dikarya</taxon>
        <taxon>Ascomycota</taxon>
        <taxon>Pezizomycotina</taxon>
        <taxon>Eurotiomycetes</taxon>
        <taxon>Eurotiomycetidae</taxon>
        <taxon>Eurotiales</taxon>
        <taxon>Aspergillaceae</taxon>
        <taxon>Aspergillus</taxon>
        <taxon>Aspergillus subgen. Nidulantes</taxon>
    </lineage>
</organism>
<dbReference type="PROSITE" id="PS00463">
    <property type="entry name" value="ZN2_CY6_FUNGAL_1"/>
    <property type="match status" value="1"/>
</dbReference>
<dbReference type="PROSITE" id="PS50048">
    <property type="entry name" value="ZN2_CY6_FUNGAL_2"/>
    <property type="match status" value="1"/>
</dbReference>
<dbReference type="CDD" id="cd00067">
    <property type="entry name" value="GAL4"/>
    <property type="match status" value="1"/>
</dbReference>